<accession>A0ACB7T8A8</accession>
<sequence length="86" mass="9772">MSNPKRQRTDDDAPEDPTESKQVLVYRNGNNREWKPFTVPASLEVLLEKVGASFGIEAKRLFTNTGGEIKSIDDLRQSPNNRVREL</sequence>
<proteinExistence type="predicted"/>
<evidence type="ECO:0000313" key="1">
    <source>
        <dbReference type="EMBL" id="KAH6942229.1"/>
    </source>
</evidence>
<comment type="caution">
    <text evidence="1">The sequence shown here is derived from an EMBL/GenBank/DDBJ whole genome shotgun (WGS) entry which is preliminary data.</text>
</comment>
<evidence type="ECO:0000313" key="2">
    <source>
        <dbReference type="Proteomes" id="UP000821845"/>
    </source>
</evidence>
<protein>
    <submittedName>
        <fullName evidence="1">Uncharacterized protein</fullName>
    </submittedName>
</protein>
<keyword evidence="2" id="KW-1185">Reference proteome</keyword>
<reference evidence="1" key="1">
    <citation type="submission" date="2020-05" db="EMBL/GenBank/DDBJ databases">
        <title>Large-scale comparative analyses of tick genomes elucidate their genetic diversity and vector capacities.</title>
        <authorList>
            <person name="Jia N."/>
            <person name="Wang J."/>
            <person name="Shi W."/>
            <person name="Du L."/>
            <person name="Sun Y."/>
            <person name="Zhan W."/>
            <person name="Jiang J."/>
            <person name="Wang Q."/>
            <person name="Zhang B."/>
            <person name="Ji P."/>
            <person name="Sakyi L.B."/>
            <person name="Cui X."/>
            <person name="Yuan T."/>
            <person name="Jiang B."/>
            <person name="Yang W."/>
            <person name="Lam T.T.-Y."/>
            <person name="Chang Q."/>
            <person name="Ding S."/>
            <person name="Wang X."/>
            <person name="Zhu J."/>
            <person name="Ruan X."/>
            <person name="Zhao L."/>
            <person name="Wei J."/>
            <person name="Que T."/>
            <person name="Du C."/>
            <person name="Cheng J."/>
            <person name="Dai P."/>
            <person name="Han X."/>
            <person name="Huang E."/>
            <person name="Gao Y."/>
            <person name="Liu J."/>
            <person name="Shao H."/>
            <person name="Ye R."/>
            <person name="Li L."/>
            <person name="Wei W."/>
            <person name="Wang X."/>
            <person name="Wang C."/>
            <person name="Yang T."/>
            <person name="Huo Q."/>
            <person name="Li W."/>
            <person name="Guo W."/>
            <person name="Chen H."/>
            <person name="Zhou L."/>
            <person name="Ni X."/>
            <person name="Tian J."/>
            <person name="Zhou Y."/>
            <person name="Sheng Y."/>
            <person name="Liu T."/>
            <person name="Pan Y."/>
            <person name="Xia L."/>
            <person name="Li J."/>
            <person name="Zhao F."/>
            <person name="Cao W."/>
        </authorList>
    </citation>
    <scope>NUCLEOTIDE SEQUENCE</scope>
    <source>
        <strain evidence="1">Hyas-2018</strain>
    </source>
</reference>
<dbReference type="EMBL" id="CM023490">
    <property type="protein sequence ID" value="KAH6942229.1"/>
    <property type="molecule type" value="Genomic_DNA"/>
</dbReference>
<organism evidence="1 2">
    <name type="scientific">Hyalomma asiaticum</name>
    <name type="common">Tick</name>
    <dbReference type="NCBI Taxonomy" id="266040"/>
    <lineage>
        <taxon>Eukaryota</taxon>
        <taxon>Metazoa</taxon>
        <taxon>Ecdysozoa</taxon>
        <taxon>Arthropoda</taxon>
        <taxon>Chelicerata</taxon>
        <taxon>Arachnida</taxon>
        <taxon>Acari</taxon>
        <taxon>Parasitiformes</taxon>
        <taxon>Ixodida</taxon>
        <taxon>Ixodoidea</taxon>
        <taxon>Ixodidae</taxon>
        <taxon>Hyalomminae</taxon>
        <taxon>Hyalomma</taxon>
    </lineage>
</organism>
<dbReference type="Proteomes" id="UP000821845">
    <property type="component" value="Chromosome 10"/>
</dbReference>
<name>A0ACB7T8A8_HYAAI</name>
<gene>
    <name evidence="1" type="ORF">HPB50_002022</name>
</gene>